<dbReference type="Proteomes" id="UP000184774">
    <property type="component" value="Unassembled WGS sequence"/>
</dbReference>
<sequence length="92" mass="10227">MLRPTSNQPLNQENHSGRMIRLFPGRTPVKAGSGQHATQPNKKDFLVRLSSLKDELAHRAQKPLKLSNAIVRQNSVPMAGEMNIVALLFEAQ</sequence>
<gene>
    <name evidence="1" type="ORF">VSP9026_02961</name>
</gene>
<proteinExistence type="predicted"/>
<name>A0A1N6M784_9VIBR</name>
<evidence type="ECO:0000313" key="1">
    <source>
        <dbReference type="EMBL" id="SIO95220.1"/>
    </source>
</evidence>
<dbReference type="AlphaFoldDB" id="A0A1N6M784"/>
<reference evidence="1 2" key="1">
    <citation type="submission" date="2016-12" db="EMBL/GenBank/DDBJ databases">
        <authorList>
            <person name="Song W.-J."/>
            <person name="Kurnit D.M."/>
        </authorList>
    </citation>
    <scope>NUCLEOTIDE SEQUENCE [LARGE SCALE GENOMIC DNA]</scope>
    <source>
        <strain evidence="1 2">CECT 9026</strain>
    </source>
</reference>
<dbReference type="EMBL" id="FSSB01000018">
    <property type="protein sequence ID" value="SIO95220.1"/>
    <property type="molecule type" value="Genomic_DNA"/>
</dbReference>
<organism evidence="1 2">
    <name type="scientific">Vibrio spartinae</name>
    <dbReference type="NCBI Taxonomy" id="1918945"/>
    <lineage>
        <taxon>Bacteria</taxon>
        <taxon>Pseudomonadati</taxon>
        <taxon>Pseudomonadota</taxon>
        <taxon>Gammaproteobacteria</taxon>
        <taxon>Vibrionales</taxon>
        <taxon>Vibrionaceae</taxon>
        <taxon>Vibrio</taxon>
    </lineage>
</organism>
<accession>A0A1N6M784</accession>
<protein>
    <submittedName>
        <fullName evidence="1">Uncharacterized protein</fullName>
    </submittedName>
</protein>
<evidence type="ECO:0000313" key="2">
    <source>
        <dbReference type="Proteomes" id="UP000184774"/>
    </source>
</evidence>